<keyword evidence="3" id="KW-1185">Reference proteome</keyword>
<name>A0ABW5G9B2_9PSEU</name>
<dbReference type="Gene3D" id="3.10.180.10">
    <property type="entry name" value="2,3-Dihydroxybiphenyl 1,2-Dioxygenase, domain 1"/>
    <property type="match status" value="1"/>
</dbReference>
<evidence type="ECO:0000313" key="3">
    <source>
        <dbReference type="Proteomes" id="UP001597419"/>
    </source>
</evidence>
<protein>
    <submittedName>
        <fullName evidence="2">VOC family protein</fullName>
    </submittedName>
</protein>
<proteinExistence type="predicted"/>
<organism evidence="2 3">
    <name type="scientific">Amycolatopsis samaneae</name>
    <dbReference type="NCBI Taxonomy" id="664691"/>
    <lineage>
        <taxon>Bacteria</taxon>
        <taxon>Bacillati</taxon>
        <taxon>Actinomycetota</taxon>
        <taxon>Actinomycetes</taxon>
        <taxon>Pseudonocardiales</taxon>
        <taxon>Pseudonocardiaceae</taxon>
        <taxon>Amycolatopsis</taxon>
    </lineage>
</organism>
<dbReference type="InterPro" id="IPR037523">
    <property type="entry name" value="VOC_core"/>
</dbReference>
<gene>
    <name evidence="2" type="ORF">ACFSYJ_03575</name>
</gene>
<evidence type="ECO:0000313" key="2">
    <source>
        <dbReference type="EMBL" id="MFD2457660.1"/>
    </source>
</evidence>
<dbReference type="InterPro" id="IPR029068">
    <property type="entry name" value="Glyas_Bleomycin-R_OHBP_Dase"/>
</dbReference>
<sequence length="147" mass="16303">MSGFYHACFVVPDLEKAMRDFTTATGTSWRPVRDGRLGDWDYRIVFSEGPPHLELIEGPPGSPWDCGGAARFDHLGWWTRSIEDASARLAASGFPAEFDACPYGRPFAYHRVDSIGARIELVDVAVQPGFLETWNPGGTPMRALEEN</sequence>
<dbReference type="EMBL" id="JBHUKU010000002">
    <property type="protein sequence ID" value="MFD2457660.1"/>
    <property type="molecule type" value="Genomic_DNA"/>
</dbReference>
<comment type="caution">
    <text evidence="2">The sequence shown here is derived from an EMBL/GenBank/DDBJ whole genome shotgun (WGS) entry which is preliminary data.</text>
</comment>
<dbReference type="Pfam" id="PF13669">
    <property type="entry name" value="Glyoxalase_4"/>
    <property type="match status" value="1"/>
</dbReference>
<dbReference type="Proteomes" id="UP001597419">
    <property type="component" value="Unassembled WGS sequence"/>
</dbReference>
<feature type="domain" description="VOC" evidence="1">
    <location>
        <begin position="3"/>
        <end position="124"/>
    </location>
</feature>
<dbReference type="PROSITE" id="PS51819">
    <property type="entry name" value="VOC"/>
    <property type="match status" value="1"/>
</dbReference>
<dbReference type="SUPFAM" id="SSF54593">
    <property type="entry name" value="Glyoxalase/Bleomycin resistance protein/Dihydroxybiphenyl dioxygenase"/>
    <property type="match status" value="1"/>
</dbReference>
<evidence type="ECO:0000259" key="1">
    <source>
        <dbReference type="PROSITE" id="PS51819"/>
    </source>
</evidence>
<dbReference type="RefSeq" id="WP_345389176.1">
    <property type="nucleotide sequence ID" value="NZ_BAABHG010000003.1"/>
</dbReference>
<accession>A0ABW5G9B2</accession>
<reference evidence="3" key="1">
    <citation type="journal article" date="2019" name="Int. J. Syst. Evol. Microbiol.">
        <title>The Global Catalogue of Microorganisms (GCM) 10K type strain sequencing project: providing services to taxonomists for standard genome sequencing and annotation.</title>
        <authorList>
            <consortium name="The Broad Institute Genomics Platform"/>
            <consortium name="The Broad Institute Genome Sequencing Center for Infectious Disease"/>
            <person name="Wu L."/>
            <person name="Ma J."/>
        </authorList>
    </citation>
    <scope>NUCLEOTIDE SEQUENCE [LARGE SCALE GENOMIC DNA]</scope>
    <source>
        <strain evidence="3">CGMCC 4.7643</strain>
    </source>
</reference>